<feature type="transmembrane region" description="Helical" evidence="3">
    <location>
        <begin position="869"/>
        <end position="888"/>
    </location>
</feature>
<feature type="coiled-coil region" evidence="1">
    <location>
        <begin position="704"/>
        <end position="827"/>
    </location>
</feature>
<proteinExistence type="predicted"/>
<keyword evidence="3" id="KW-0472">Membrane</keyword>
<feature type="coiled-coil region" evidence="1">
    <location>
        <begin position="494"/>
        <end position="546"/>
    </location>
</feature>
<evidence type="ECO:0000313" key="5">
    <source>
        <dbReference type="Proteomes" id="UP000023152"/>
    </source>
</evidence>
<keyword evidence="3" id="KW-0812">Transmembrane</keyword>
<gene>
    <name evidence="4" type="ORF">RFI_12728</name>
</gene>
<accession>X6NEP5</accession>
<feature type="transmembrane region" description="Helical" evidence="3">
    <location>
        <begin position="1154"/>
        <end position="1174"/>
    </location>
</feature>
<keyword evidence="1" id="KW-0175">Coiled coil</keyword>
<evidence type="ECO:0000256" key="1">
    <source>
        <dbReference type="SAM" id="Coils"/>
    </source>
</evidence>
<reference evidence="4 5" key="1">
    <citation type="journal article" date="2013" name="Curr. Biol.">
        <title>The Genome of the Foraminiferan Reticulomyxa filosa.</title>
        <authorList>
            <person name="Glockner G."/>
            <person name="Hulsmann N."/>
            <person name="Schleicher M."/>
            <person name="Noegel A.A."/>
            <person name="Eichinger L."/>
            <person name="Gallinger C."/>
            <person name="Pawlowski J."/>
            <person name="Sierra R."/>
            <person name="Euteneuer U."/>
            <person name="Pillet L."/>
            <person name="Moustafa A."/>
            <person name="Platzer M."/>
            <person name="Groth M."/>
            <person name="Szafranski K."/>
            <person name="Schliwa M."/>
        </authorList>
    </citation>
    <scope>NUCLEOTIDE SEQUENCE [LARGE SCALE GENOMIC DNA]</scope>
</reference>
<comment type="caution">
    <text evidence="4">The sequence shown here is derived from an EMBL/GenBank/DDBJ whole genome shotgun (WGS) entry which is preliminary data.</text>
</comment>
<name>X6NEP5_RETFI</name>
<feature type="transmembrane region" description="Helical" evidence="3">
    <location>
        <begin position="964"/>
        <end position="984"/>
    </location>
</feature>
<feature type="coiled-coil region" evidence="1">
    <location>
        <begin position="91"/>
        <end position="161"/>
    </location>
</feature>
<keyword evidence="5" id="KW-1185">Reference proteome</keyword>
<dbReference type="PANTHER" id="PTHR47236">
    <property type="entry name" value="GENE, 32742-RELATED-RELATED"/>
    <property type="match status" value="1"/>
</dbReference>
<organism evidence="4 5">
    <name type="scientific">Reticulomyxa filosa</name>
    <dbReference type="NCBI Taxonomy" id="46433"/>
    <lineage>
        <taxon>Eukaryota</taxon>
        <taxon>Sar</taxon>
        <taxon>Rhizaria</taxon>
        <taxon>Retaria</taxon>
        <taxon>Foraminifera</taxon>
        <taxon>Monothalamids</taxon>
        <taxon>Reticulomyxidae</taxon>
        <taxon>Reticulomyxa</taxon>
    </lineage>
</organism>
<evidence type="ECO:0000313" key="4">
    <source>
        <dbReference type="EMBL" id="ETO24431.1"/>
    </source>
</evidence>
<feature type="compositionally biased region" description="Basic and acidic residues" evidence="2">
    <location>
        <begin position="613"/>
        <end position="626"/>
    </location>
</feature>
<dbReference type="PANTHER" id="PTHR47236:SF4">
    <property type="entry name" value="GENE 9195-RELATED"/>
    <property type="match status" value="1"/>
</dbReference>
<dbReference type="Proteomes" id="UP000023152">
    <property type="component" value="Unassembled WGS sequence"/>
</dbReference>
<dbReference type="AlphaFoldDB" id="X6NEP5"/>
<feature type="region of interest" description="Disordered" evidence="2">
    <location>
        <begin position="613"/>
        <end position="634"/>
    </location>
</feature>
<sequence length="1179" mass="139391">MVKSRHKKIYIYLCIYISNNNNNNIKAKKYEEKMAEEKNSERVEDKERIDMCEMNTEDIATELKKKTEELGQVRNEKEMMLNSITKENILLKTSNKELVDYNEKLKEQLKAYDQQMAEHTAKHVVCEDEVTSLKLQLNNYRMREQENIDTLQQLNQQLLDLSTIRDKYQLLSQEHNDIQMKHNQFQVFKIVFIYVYIYIYIHIYFYVFIFCLNERRSCREKAVYITNKAEKQMKRLRNISACTMTCCFAVKNWNRYFRIFVITSKVFNTHITSNERRNMHTTNVSSLTCLYVCVHVLDCKPNVDLDELLHTCVAKLVEKTYQLEQRSEQWNTLLTKTVREKEIEIRKCVKEEMKRSIGETICRSIVHDLIGNVVTDTAVVRRQRVSTQMVMSDKLIYELYPILLHYNIYIYIHIYTYIYIYYDCLQSIEYTLCVRIRLNTKRESLAKEQARLDKLADEVSERERFAKKNLPRLDGQLRIMKRQKKAMQLLVYEIEEHDRRFQRLREDYSQMNEIKEADERFQNEQLKELTHLLGQKQQECESLVEKIKQMQACCEITEQKLVQFKQLGQQKEKDFQLKFNSLKDELDHLAKERALHLQKKKKKKKRMLQIELKQKDEQLKERDRGARSPSQANLMNQEKYSELKAMKDNLMMEYDACQKDLQNHNKRFYFTKFHASEEGKQALATLEEKLKNEHLRWTQVTRENEQLILSKEALQKQLSASKNKIAQLQAECSGLRGVHEDVKQQSNNSNVHDTQQFKEDNCNELKQRMEAEKQVKQYQSVCQAKDEEIAMLQKAQEEGRQRRQQLREMIESTRKEAQEKIQKSSESYRVMKNLTHSTPFPLSPNNNQQIVVWGLFVDILFLLKLSKDLSSLLVSVWRIFFVMVFLIFKTYLNETIIFLITHCCPEVPVVKHISEGTVRQTTFCYSLHHSSRKTQGVDGPFPNVKKKICKVYFKKPLWQKGDRMILVLSFIVLFFRISLASSVVKSVVECKERWQCSGKNLTCDEERCELVCSEPFSCSNLHYTFSQKVLQVKITLKGEWSGYGLTIGDWTDEEKQAKIDTHSYQRREITISSEAKNAAHSMKLFTGQNDSLTVLCLAEHSCFNNEVRSELSKDISIACLTHFACANSEIHCPRMSSHCNIECEGAGRGPTCQVYFWALYFSIFFFLFVCHHGTRSFHV</sequence>
<evidence type="ECO:0000256" key="2">
    <source>
        <dbReference type="SAM" id="MobiDB-lite"/>
    </source>
</evidence>
<evidence type="ECO:0000256" key="3">
    <source>
        <dbReference type="SAM" id="Phobius"/>
    </source>
</evidence>
<feature type="transmembrane region" description="Helical" evidence="3">
    <location>
        <begin position="187"/>
        <end position="209"/>
    </location>
</feature>
<keyword evidence="3" id="KW-1133">Transmembrane helix</keyword>
<protein>
    <submittedName>
        <fullName evidence="4">LIM-type zinc finger-containing protein</fullName>
    </submittedName>
</protein>
<dbReference type="EMBL" id="ASPP01009225">
    <property type="protein sequence ID" value="ETO24431.1"/>
    <property type="molecule type" value="Genomic_DNA"/>
</dbReference>